<evidence type="ECO:0008006" key="3">
    <source>
        <dbReference type="Google" id="ProtNLM"/>
    </source>
</evidence>
<name>A0ABU1T1U5_9ACTO</name>
<comment type="caution">
    <text evidence="1">The sequence shown here is derived from an EMBL/GenBank/DDBJ whole genome shotgun (WGS) entry which is preliminary data.</text>
</comment>
<dbReference type="Proteomes" id="UP001266099">
    <property type="component" value="Unassembled WGS sequence"/>
</dbReference>
<evidence type="ECO:0000313" key="1">
    <source>
        <dbReference type="EMBL" id="MDR6939329.1"/>
    </source>
</evidence>
<keyword evidence="2" id="KW-1185">Reference proteome</keyword>
<sequence>MMPIMSVDSNYGYRYLRRTLRNTVKAKFQVEEIKVEGYGENRDA</sequence>
<organism evidence="1 2">
    <name type="scientific">Arcanobacterium hippocoleae</name>
    <dbReference type="NCBI Taxonomy" id="149017"/>
    <lineage>
        <taxon>Bacteria</taxon>
        <taxon>Bacillati</taxon>
        <taxon>Actinomycetota</taxon>
        <taxon>Actinomycetes</taxon>
        <taxon>Actinomycetales</taxon>
        <taxon>Actinomycetaceae</taxon>
        <taxon>Arcanobacterium</taxon>
    </lineage>
</organism>
<reference evidence="1 2" key="1">
    <citation type="submission" date="2023-07" db="EMBL/GenBank/DDBJ databases">
        <title>Sequencing the genomes of 1000 actinobacteria strains.</title>
        <authorList>
            <person name="Klenk H.-P."/>
        </authorList>
    </citation>
    <scope>NUCLEOTIDE SEQUENCE [LARGE SCALE GENOMIC DNA]</scope>
    <source>
        <strain evidence="1 2">DSM 15539</strain>
    </source>
</reference>
<gene>
    <name evidence="1" type="ORF">J2S36_000872</name>
</gene>
<evidence type="ECO:0000313" key="2">
    <source>
        <dbReference type="Proteomes" id="UP001266099"/>
    </source>
</evidence>
<accession>A0ABU1T1U5</accession>
<dbReference type="EMBL" id="JAVDUJ010000001">
    <property type="protein sequence ID" value="MDR6939329.1"/>
    <property type="molecule type" value="Genomic_DNA"/>
</dbReference>
<protein>
    <recommendedName>
        <fullName evidence="3">Transposase</fullName>
    </recommendedName>
</protein>
<proteinExistence type="predicted"/>